<evidence type="ECO:0000313" key="9">
    <source>
        <dbReference type="Proteomes" id="UP000030466"/>
    </source>
</evidence>
<sequence length="324" mass="32602">MILTVTLNPSLDRTVELPAPLRRGAVQRADGARQDAGGKGVNISRALRASGVPTLAVLPGDPGDPLLAELTAAEVPYEAVPVGAPIRSNITITEPDGTTTKINAPGAPLGTEHVDAVVELLVDRGADASWVVLAGSLPPGAPEDVYARIVRRVRTALGERSPLFAVDTSGAALQGAVSGDDALPDLIKPNGEELAELVGTVDGERLEADPDLAAATAAALVDRGLGAVLTTLGAGGAVLTVPEGSWHAVHAPVAVRSTVGAGDSSLSGYLIAQERGDAAPECLRQAVASGSAAAALPGTRVPTLSETTPEAVTVRELPARAVSG</sequence>
<dbReference type="GO" id="GO:0005524">
    <property type="term" value="F:ATP binding"/>
    <property type="evidence" value="ECO:0007669"/>
    <property type="project" value="UniProtKB-KW"/>
</dbReference>
<keyword evidence="4 8" id="KW-0418">Kinase</keyword>
<gene>
    <name evidence="8" type="ORF">GY22_09765</name>
</gene>
<evidence type="ECO:0000256" key="6">
    <source>
        <dbReference type="PIRNR" id="PIRNR000535"/>
    </source>
</evidence>
<dbReference type="InterPro" id="IPR017583">
    <property type="entry name" value="Tagatose/fructose_Pkinase"/>
</dbReference>
<evidence type="ECO:0000256" key="1">
    <source>
        <dbReference type="ARBA" id="ARBA00010688"/>
    </source>
</evidence>
<dbReference type="GO" id="GO:0008443">
    <property type="term" value="F:phosphofructokinase activity"/>
    <property type="evidence" value="ECO:0007669"/>
    <property type="project" value="TreeGrafter"/>
</dbReference>
<dbReference type="EMBL" id="JSUH01000008">
    <property type="protein sequence ID" value="KHD97301.1"/>
    <property type="molecule type" value="Genomic_DNA"/>
</dbReference>
<dbReference type="Proteomes" id="UP000030466">
    <property type="component" value="Unassembled WGS sequence"/>
</dbReference>
<protein>
    <submittedName>
        <fullName evidence="8">1-phosphofructokinase</fullName>
    </submittedName>
</protein>
<evidence type="ECO:0000256" key="5">
    <source>
        <dbReference type="ARBA" id="ARBA00022840"/>
    </source>
</evidence>
<name>A0A0A6VRS5_KOCRO</name>
<evidence type="ECO:0000313" key="8">
    <source>
        <dbReference type="EMBL" id="KHD97301.1"/>
    </source>
</evidence>
<comment type="caution">
    <text evidence="8">The sequence shown here is derived from an EMBL/GenBank/DDBJ whole genome shotgun (WGS) entry which is preliminary data.</text>
</comment>
<dbReference type="OrthoDB" id="9801219at2"/>
<dbReference type="AlphaFoldDB" id="A0A0A6VRS5"/>
<dbReference type="SUPFAM" id="SSF53613">
    <property type="entry name" value="Ribokinase-like"/>
    <property type="match status" value="1"/>
</dbReference>
<dbReference type="RefSeq" id="WP_017832767.1">
    <property type="nucleotide sequence ID" value="NZ_JSUH01000008.1"/>
</dbReference>
<dbReference type="PANTHER" id="PTHR46566">
    <property type="entry name" value="1-PHOSPHOFRUCTOKINASE-RELATED"/>
    <property type="match status" value="1"/>
</dbReference>
<comment type="similarity">
    <text evidence="1">Belongs to the carbohydrate kinase PfkB family.</text>
</comment>
<dbReference type="GO" id="GO:0005829">
    <property type="term" value="C:cytosol"/>
    <property type="evidence" value="ECO:0007669"/>
    <property type="project" value="TreeGrafter"/>
</dbReference>
<accession>A0A0A6VRS5</accession>
<proteinExistence type="inferred from homology"/>
<evidence type="ECO:0000256" key="2">
    <source>
        <dbReference type="ARBA" id="ARBA00022679"/>
    </source>
</evidence>
<dbReference type="InterPro" id="IPR011611">
    <property type="entry name" value="PfkB_dom"/>
</dbReference>
<reference evidence="8 9" key="1">
    <citation type="journal article" date="2003" name="Int. J. Syst. Evol. Microbiol.">
        <title>Kocuria polaris sp. nov., an orange-pigmented psychrophilic bacterium isolated from an Antarctic cyanobacterial mat sample.</title>
        <authorList>
            <person name="Reddy G.S."/>
            <person name="Prakash J.S."/>
            <person name="Prabahar V."/>
            <person name="Matsumoto G.I."/>
            <person name="Stackebrandt E."/>
            <person name="Shivaji S."/>
        </authorList>
    </citation>
    <scope>NUCLEOTIDE SEQUENCE [LARGE SCALE GENOMIC DNA]</scope>
    <source>
        <strain evidence="8 9">CMS 76or</strain>
    </source>
</reference>
<dbReference type="PIRSF" id="PIRSF000535">
    <property type="entry name" value="1PFK/6PFK/LacC"/>
    <property type="match status" value="1"/>
</dbReference>
<evidence type="ECO:0000259" key="7">
    <source>
        <dbReference type="Pfam" id="PF00294"/>
    </source>
</evidence>
<keyword evidence="2 6" id="KW-0808">Transferase</keyword>
<keyword evidence="9" id="KW-1185">Reference proteome</keyword>
<dbReference type="PANTHER" id="PTHR46566:SF5">
    <property type="entry name" value="1-PHOSPHOFRUCTOKINASE"/>
    <property type="match status" value="1"/>
</dbReference>
<evidence type="ECO:0000256" key="4">
    <source>
        <dbReference type="ARBA" id="ARBA00022777"/>
    </source>
</evidence>
<feature type="domain" description="Carbohydrate kinase PfkB" evidence="7">
    <location>
        <begin position="23"/>
        <end position="302"/>
    </location>
</feature>
<dbReference type="InterPro" id="IPR029056">
    <property type="entry name" value="Ribokinase-like"/>
</dbReference>
<keyword evidence="5" id="KW-0067">ATP-binding</keyword>
<dbReference type="NCBIfam" id="TIGR03168">
    <property type="entry name" value="1-PFK"/>
    <property type="match status" value="1"/>
</dbReference>
<keyword evidence="3" id="KW-0547">Nucleotide-binding</keyword>
<evidence type="ECO:0000256" key="3">
    <source>
        <dbReference type="ARBA" id="ARBA00022741"/>
    </source>
</evidence>
<dbReference type="CDD" id="cd01164">
    <property type="entry name" value="FruK_PfkB_like"/>
    <property type="match status" value="1"/>
</dbReference>
<organism evidence="8 9">
    <name type="scientific">Kocuria rosea subsp. polaris</name>
    <dbReference type="NCBI Taxonomy" id="136273"/>
    <lineage>
        <taxon>Bacteria</taxon>
        <taxon>Bacillati</taxon>
        <taxon>Actinomycetota</taxon>
        <taxon>Actinomycetes</taxon>
        <taxon>Micrococcales</taxon>
        <taxon>Micrococcaceae</taxon>
        <taxon>Kocuria</taxon>
    </lineage>
</organism>
<dbReference type="Gene3D" id="3.40.1190.20">
    <property type="match status" value="1"/>
</dbReference>
<dbReference type="Pfam" id="PF00294">
    <property type="entry name" value="PfkB"/>
    <property type="match status" value="1"/>
</dbReference>